<comment type="catalytic activity">
    <reaction evidence="1 10">
        <text>ATP-dependent breakage, passage and rejoining of double-stranded DNA.</text>
        <dbReference type="EC" id="5.6.2.2"/>
    </reaction>
</comment>
<dbReference type="Pfam" id="PF21180">
    <property type="entry name" value="TOP6A-Spo11_Toprim"/>
    <property type="match status" value="1"/>
</dbReference>
<evidence type="ECO:0000256" key="2">
    <source>
        <dbReference type="ARBA" id="ARBA00001946"/>
    </source>
</evidence>
<sequence length="298" mass="33516">MGRASASARNVLRFPGQNLQESRRFTAVIKVLCLVRDCLKNNVVVTNRDIYYRDVVLFESQRKANSIVDSVCRMLNVDRVSLNVVAAAKGLVHGNLKLCTASGDVVHISTLDGPVLIPSAHDLEFARICDEDTKFVLIVEKEAVFNELCNNVANAVLITGKGYPDIATRRLVSCLSRSHPQIPFLAAVDSDPHGIRILGVYRFGSNRTPNHNHNLICPELRHIGVSLFDYEQGWVEYNEQDYRTAFSLLKTDWIQLPEMLDCRREIHRGLFLGKKAEMNVISNSSSLSTYINHKTNHL</sequence>
<keyword evidence="6" id="KW-0460">Magnesium</keyword>
<dbReference type="InterPro" id="IPR036078">
    <property type="entry name" value="Spo11/TopoVI_A_sf"/>
</dbReference>
<dbReference type="GO" id="GO:0003677">
    <property type="term" value="F:DNA binding"/>
    <property type="evidence" value="ECO:0007669"/>
    <property type="project" value="UniProtKB-UniRule"/>
</dbReference>
<evidence type="ECO:0000256" key="3">
    <source>
        <dbReference type="ARBA" id="ARBA00006559"/>
    </source>
</evidence>
<proteinExistence type="inferred from homology"/>
<evidence type="ECO:0000256" key="4">
    <source>
        <dbReference type="ARBA" id="ARBA00012895"/>
    </source>
</evidence>
<dbReference type="InterPro" id="IPR034136">
    <property type="entry name" value="TOPRIM_Topo6A/Spo11"/>
</dbReference>
<dbReference type="SUPFAM" id="SSF56726">
    <property type="entry name" value="DNA topoisomerase IV, alpha subunit"/>
    <property type="match status" value="1"/>
</dbReference>
<dbReference type="GO" id="GO:0005524">
    <property type="term" value="F:ATP binding"/>
    <property type="evidence" value="ECO:0007669"/>
    <property type="project" value="InterPro"/>
</dbReference>
<dbReference type="GO" id="GO:0000228">
    <property type="term" value="C:nuclear chromosome"/>
    <property type="evidence" value="ECO:0007669"/>
    <property type="project" value="TreeGrafter"/>
</dbReference>
<dbReference type="PROSITE" id="PS52041">
    <property type="entry name" value="TOPO_IIB"/>
    <property type="match status" value="1"/>
</dbReference>
<dbReference type="GO" id="GO:0007131">
    <property type="term" value="P:reciprocal meiotic recombination"/>
    <property type="evidence" value="ECO:0007669"/>
    <property type="project" value="TreeGrafter"/>
</dbReference>
<evidence type="ECO:0000256" key="8">
    <source>
        <dbReference type="ARBA" id="ARBA00023125"/>
    </source>
</evidence>
<evidence type="ECO:0000256" key="7">
    <source>
        <dbReference type="ARBA" id="ARBA00023029"/>
    </source>
</evidence>
<dbReference type="Proteomes" id="UP000761534">
    <property type="component" value="Unassembled WGS sequence"/>
</dbReference>
<dbReference type="PRINTS" id="PR01550">
    <property type="entry name" value="TOP6AFAMILY"/>
</dbReference>
<gene>
    <name evidence="13" type="ORF">TRICI_004487</name>
</gene>
<evidence type="ECO:0000256" key="5">
    <source>
        <dbReference type="ARBA" id="ARBA00022723"/>
    </source>
</evidence>
<dbReference type="GO" id="GO:0042138">
    <property type="term" value="P:meiotic DNA double-strand break formation"/>
    <property type="evidence" value="ECO:0007669"/>
    <property type="project" value="TreeGrafter"/>
</dbReference>
<dbReference type="GO" id="GO:0000706">
    <property type="term" value="P:meiotic DNA double-strand break processing"/>
    <property type="evidence" value="ECO:0007669"/>
    <property type="project" value="TreeGrafter"/>
</dbReference>
<dbReference type="InterPro" id="IPR036388">
    <property type="entry name" value="WH-like_DNA-bd_sf"/>
</dbReference>
<dbReference type="CDD" id="cd00223">
    <property type="entry name" value="TOPRIM_TopoIIB_SPO"/>
    <property type="match status" value="1"/>
</dbReference>
<dbReference type="EC" id="5.6.2.2" evidence="4"/>
<dbReference type="GO" id="GO:0046872">
    <property type="term" value="F:metal ion binding"/>
    <property type="evidence" value="ECO:0007669"/>
    <property type="project" value="UniProtKB-KW"/>
</dbReference>
<dbReference type="GO" id="GO:0003918">
    <property type="term" value="F:DNA topoisomerase type II (double strand cut, ATP-hydrolyzing) activity"/>
    <property type="evidence" value="ECO:0007669"/>
    <property type="project" value="UniProtKB-UniRule"/>
</dbReference>
<dbReference type="PANTHER" id="PTHR10848">
    <property type="entry name" value="MEIOTIC RECOMBINATION PROTEIN SPO11"/>
    <property type="match status" value="1"/>
</dbReference>
<dbReference type="Pfam" id="PF04406">
    <property type="entry name" value="TP6A_N"/>
    <property type="match status" value="1"/>
</dbReference>
<organism evidence="13 14">
    <name type="scientific">Trichomonascus ciferrii</name>
    <dbReference type="NCBI Taxonomy" id="44093"/>
    <lineage>
        <taxon>Eukaryota</taxon>
        <taxon>Fungi</taxon>
        <taxon>Dikarya</taxon>
        <taxon>Ascomycota</taxon>
        <taxon>Saccharomycotina</taxon>
        <taxon>Dipodascomycetes</taxon>
        <taxon>Dipodascales</taxon>
        <taxon>Trichomonascaceae</taxon>
        <taxon>Trichomonascus</taxon>
        <taxon>Trichomonascus ciferrii complex</taxon>
    </lineage>
</organism>
<name>A0A642V0P0_9ASCO</name>
<keyword evidence="9 10" id="KW-0413">Isomerase</keyword>
<feature type="domain" description="Topoisomerase 6 subunit A/Spo11 TOPRIM" evidence="12">
    <location>
        <begin position="135"/>
        <end position="286"/>
    </location>
</feature>
<reference evidence="13" key="1">
    <citation type="journal article" date="2019" name="G3 (Bethesda)">
        <title>Genome Assemblies of Two Rare Opportunistic Yeast Pathogens: Diutina rugosa (syn. Candida rugosa) and Trichomonascus ciferrii (syn. Candida ciferrii).</title>
        <authorList>
            <person name="Mixao V."/>
            <person name="Saus E."/>
            <person name="Hansen A.P."/>
            <person name="Lass-Florl C."/>
            <person name="Gabaldon T."/>
        </authorList>
    </citation>
    <scope>NUCLEOTIDE SEQUENCE</scope>
    <source>
        <strain evidence="13">CBS 4856</strain>
    </source>
</reference>
<dbReference type="VEuPathDB" id="FungiDB:TRICI_004487"/>
<feature type="domain" description="Spo11/DNA topoisomerase VI subunit A N-terminal" evidence="11">
    <location>
        <begin position="23"/>
        <end position="84"/>
    </location>
</feature>
<evidence type="ECO:0000259" key="12">
    <source>
        <dbReference type="Pfam" id="PF21180"/>
    </source>
</evidence>
<evidence type="ECO:0000259" key="11">
    <source>
        <dbReference type="Pfam" id="PF04406"/>
    </source>
</evidence>
<dbReference type="InterPro" id="IPR013049">
    <property type="entry name" value="Spo11/TopoVI_A_N"/>
</dbReference>
<keyword evidence="14" id="KW-1185">Reference proteome</keyword>
<evidence type="ECO:0000313" key="13">
    <source>
        <dbReference type="EMBL" id="KAA8909420.1"/>
    </source>
</evidence>
<comment type="cofactor">
    <cofactor evidence="2">
        <name>Mg(2+)</name>
        <dbReference type="ChEBI" id="CHEBI:18420"/>
    </cofactor>
</comment>
<dbReference type="AlphaFoldDB" id="A0A642V0P0"/>
<dbReference type="OrthoDB" id="5377392at2759"/>
<keyword evidence="8 10" id="KW-0238">DNA-binding</keyword>
<evidence type="ECO:0000256" key="6">
    <source>
        <dbReference type="ARBA" id="ARBA00022842"/>
    </source>
</evidence>
<dbReference type="PANTHER" id="PTHR10848:SF0">
    <property type="entry name" value="MEIOTIC RECOMBINATION PROTEIN SPO11"/>
    <property type="match status" value="1"/>
</dbReference>
<evidence type="ECO:0000313" key="14">
    <source>
        <dbReference type="Proteomes" id="UP000761534"/>
    </source>
</evidence>
<feature type="active site" description="O-(5'-phospho-DNA)-tyrosine intermediate" evidence="10">
    <location>
        <position position="52"/>
    </location>
</feature>
<comment type="similarity">
    <text evidence="3 10">Belongs to the TOP6A family.</text>
</comment>
<dbReference type="EMBL" id="SWFS01000340">
    <property type="protein sequence ID" value="KAA8909420.1"/>
    <property type="molecule type" value="Genomic_DNA"/>
</dbReference>
<comment type="caution">
    <text evidence="13">The sequence shown here is derived from an EMBL/GenBank/DDBJ whole genome shotgun (WGS) entry which is preliminary data.</text>
</comment>
<keyword evidence="7 10" id="KW-0799">Topoisomerase</keyword>
<accession>A0A642V0P0</accession>
<keyword evidence="5" id="KW-0479">Metal-binding</keyword>
<evidence type="ECO:0000256" key="1">
    <source>
        <dbReference type="ARBA" id="ARBA00000185"/>
    </source>
</evidence>
<protein>
    <recommendedName>
        <fullName evidence="4">DNA topoisomerase (ATP-hydrolyzing)</fullName>
        <ecNumber evidence="4">5.6.2.2</ecNumber>
    </recommendedName>
</protein>
<dbReference type="InterPro" id="IPR002815">
    <property type="entry name" value="Spo11/TopoVI_A"/>
</dbReference>
<evidence type="ECO:0000256" key="10">
    <source>
        <dbReference type="PROSITE-ProRule" id="PRU01385"/>
    </source>
</evidence>
<evidence type="ECO:0000256" key="9">
    <source>
        <dbReference type="ARBA" id="ARBA00023235"/>
    </source>
</evidence>
<dbReference type="Gene3D" id="3.40.1360.10">
    <property type="match status" value="1"/>
</dbReference>
<dbReference type="Gene3D" id="1.10.10.10">
    <property type="entry name" value="Winged helix-like DNA-binding domain superfamily/Winged helix DNA-binding domain"/>
    <property type="match status" value="1"/>
</dbReference>